<dbReference type="AlphaFoldDB" id="A0A0F4Z4C0"/>
<name>A0A0F4Z4C0_RASE3</name>
<dbReference type="PANTHER" id="PTHR28199:SF1">
    <property type="entry name" value="PROCESSING OF GAS1 AND ALP PROTEIN 2"/>
    <property type="match status" value="1"/>
</dbReference>
<protein>
    <submittedName>
        <fullName evidence="2">Uncharacterized protein</fullName>
    </submittedName>
</protein>
<dbReference type="PANTHER" id="PTHR28199">
    <property type="entry name" value="PROCESSING OF GAS1 AND ALP PROTEIN 2"/>
    <property type="match status" value="1"/>
</dbReference>
<evidence type="ECO:0000256" key="1">
    <source>
        <dbReference type="SAM" id="Phobius"/>
    </source>
</evidence>
<keyword evidence="1" id="KW-0472">Membrane</keyword>
<dbReference type="Pfam" id="PF07543">
    <property type="entry name" value="PGA2"/>
    <property type="match status" value="1"/>
</dbReference>
<feature type="transmembrane region" description="Helical" evidence="1">
    <location>
        <begin position="48"/>
        <end position="70"/>
    </location>
</feature>
<reference evidence="2 3" key="1">
    <citation type="submission" date="2015-04" db="EMBL/GenBank/DDBJ databases">
        <authorList>
            <person name="Heijne W.H."/>
            <person name="Fedorova N.D."/>
            <person name="Nierman W.C."/>
            <person name="Vollebregt A.W."/>
            <person name="Zhao Z."/>
            <person name="Wu L."/>
            <person name="Kumar M."/>
            <person name="Stam H."/>
            <person name="van den Berg M.A."/>
            <person name="Pel H.J."/>
        </authorList>
    </citation>
    <scope>NUCLEOTIDE SEQUENCE [LARGE SCALE GENOMIC DNA]</scope>
    <source>
        <strain evidence="2 3">CBS 393.64</strain>
    </source>
</reference>
<dbReference type="RefSeq" id="XP_013331325.1">
    <property type="nucleotide sequence ID" value="XM_013475871.1"/>
</dbReference>
<dbReference type="EMBL" id="LASV01000050">
    <property type="protein sequence ID" value="KKA24713.1"/>
    <property type="molecule type" value="Genomic_DNA"/>
</dbReference>
<comment type="caution">
    <text evidence="2">The sequence shown here is derived from an EMBL/GenBank/DDBJ whole genome shotgun (WGS) entry which is preliminary data.</text>
</comment>
<proteinExistence type="predicted"/>
<dbReference type="STRING" id="1408163.A0A0F4Z4C0"/>
<dbReference type="InterPro" id="IPR011431">
    <property type="entry name" value="Trafficking_Pga2"/>
</dbReference>
<dbReference type="Proteomes" id="UP000053958">
    <property type="component" value="Unassembled WGS sequence"/>
</dbReference>
<dbReference type="GO" id="GO:0015031">
    <property type="term" value="P:protein transport"/>
    <property type="evidence" value="ECO:0007669"/>
    <property type="project" value="TreeGrafter"/>
</dbReference>
<evidence type="ECO:0000313" key="3">
    <source>
        <dbReference type="Proteomes" id="UP000053958"/>
    </source>
</evidence>
<evidence type="ECO:0000313" key="2">
    <source>
        <dbReference type="EMBL" id="KKA24713.1"/>
    </source>
</evidence>
<accession>A0A0F4Z4C0</accession>
<organism evidence="2 3">
    <name type="scientific">Rasamsonia emersonii (strain ATCC 16479 / CBS 393.64 / IMI 116815)</name>
    <dbReference type="NCBI Taxonomy" id="1408163"/>
    <lineage>
        <taxon>Eukaryota</taxon>
        <taxon>Fungi</taxon>
        <taxon>Dikarya</taxon>
        <taxon>Ascomycota</taxon>
        <taxon>Pezizomycotina</taxon>
        <taxon>Eurotiomycetes</taxon>
        <taxon>Eurotiomycetidae</taxon>
        <taxon>Eurotiales</taxon>
        <taxon>Trichocomaceae</taxon>
        <taxon>Rasamsonia</taxon>
    </lineage>
</organism>
<keyword evidence="1" id="KW-1133">Transmembrane helix</keyword>
<keyword evidence="3" id="KW-1185">Reference proteome</keyword>
<gene>
    <name evidence="2" type="ORF">T310_1262</name>
</gene>
<keyword evidence="1" id="KW-0812">Transmembrane</keyword>
<dbReference type="GeneID" id="25313613"/>
<sequence>MSASTRAATAEAPDVSSLLHEFFSGIANYFIDTLRNLHTSLTTPKARYWIRLCVIVGGYIMIRPLIELFFRKLFERKMEREEARKKEQEAAFTEPGKKAKMSANSLRSSGKVLGEVNSDEEEEINKKNGKLSGVPDWGKGARKRQKKYLKNLQQKRAEELTEQEILELLDWNAITDGSALRSSECRGFTPQRDSFIHSFIDTY</sequence>
<dbReference type="OrthoDB" id="4227028at2759"/>